<comment type="caution">
    <text evidence="2">The sequence shown here is derived from an EMBL/GenBank/DDBJ whole genome shotgun (WGS) entry which is preliminary data.</text>
</comment>
<dbReference type="RefSeq" id="WP_136522110.1">
    <property type="nucleotide sequence ID" value="NZ_SDLV01000019.1"/>
</dbReference>
<keyword evidence="1" id="KW-0732">Signal</keyword>
<organism evidence="2 3">
    <name type="scientific">Chryseobacterium candidae</name>
    <dbReference type="NCBI Taxonomy" id="1978493"/>
    <lineage>
        <taxon>Bacteria</taxon>
        <taxon>Pseudomonadati</taxon>
        <taxon>Bacteroidota</taxon>
        <taxon>Flavobacteriia</taxon>
        <taxon>Flavobacteriales</taxon>
        <taxon>Weeksellaceae</taxon>
        <taxon>Chryseobacterium group</taxon>
        <taxon>Chryseobacterium</taxon>
    </lineage>
</organism>
<reference evidence="2 3" key="1">
    <citation type="submission" date="2019-01" db="EMBL/GenBank/DDBJ databases">
        <authorList>
            <person name="B I."/>
            <person name="Ch S."/>
            <person name="Ch V.R."/>
        </authorList>
    </citation>
    <scope>NUCLEOTIDE SEQUENCE [LARGE SCALE GENOMIC DNA]</scope>
    <source>
        <strain evidence="2 3">JC507</strain>
    </source>
</reference>
<evidence type="ECO:0000313" key="3">
    <source>
        <dbReference type="Proteomes" id="UP000306038"/>
    </source>
</evidence>
<dbReference type="EMBL" id="SDLV01000019">
    <property type="protein sequence ID" value="THV59828.1"/>
    <property type="molecule type" value="Genomic_DNA"/>
</dbReference>
<accession>A0ABY2R7P4</accession>
<keyword evidence="3" id="KW-1185">Reference proteome</keyword>
<sequence length="102" mass="11361">MKQYKKLLLAGLAIVPLALSSWNSKPSEPDFRNAENQQTFSQHDTIGETSGVVVQSYVNKKTIFSVTDKFDLGPSQEKVVITTKTLEPSNVLSIEDIVKTYQ</sequence>
<proteinExistence type="predicted"/>
<feature type="signal peptide" evidence="1">
    <location>
        <begin position="1"/>
        <end position="20"/>
    </location>
</feature>
<evidence type="ECO:0000313" key="2">
    <source>
        <dbReference type="EMBL" id="THV59828.1"/>
    </source>
</evidence>
<dbReference type="Proteomes" id="UP000306038">
    <property type="component" value="Unassembled WGS sequence"/>
</dbReference>
<gene>
    <name evidence="2" type="ORF">EK417_10275</name>
</gene>
<evidence type="ECO:0000256" key="1">
    <source>
        <dbReference type="SAM" id="SignalP"/>
    </source>
</evidence>
<protein>
    <submittedName>
        <fullName evidence="2">Uncharacterized protein</fullName>
    </submittedName>
</protein>
<name>A0ABY2R7P4_9FLAO</name>
<feature type="chain" id="PRO_5047193193" evidence="1">
    <location>
        <begin position="21"/>
        <end position="102"/>
    </location>
</feature>